<keyword evidence="6" id="KW-1185">Reference proteome</keyword>
<dbReference type="PROSITE" id="PS50082">
    <property type="entry name" value="WD_REPEATS_2"/>
    <property type="match status" value="4"/>
</dbReference>
<dbReference type="Gene3D" id="2.130.10.10">
    <property type="entry name" value="YVTN repeat-like/Quinoprotein amine dehydrogenase"/>
    <property type="match status" value="2"/>
</dbReference>
<dbReference type="PRINTS" id="PR00320">
    <property type="entry name" value="GPROTEINBRPT"/>
</dbReference>
<feature type="compositionally biased region" description="Basic and acidic residues" evidence="4">
    <location>
        <begin position="158"/>
        <end position="168"/>
    </location>
</feature>
<name>A0AAV5RSU5_MAUHU</name>
<sequence length="710" mass="79162">MSRNDSFSDFKKTISVTASALLNPRGISDSILSSHGQYEALLKDTLANDSVRGNALAKFKDRNLKLQNHGENTFQDIYSARNGASYFENSYIDKRSSFRILSYLNDDLLNDITDDKSDEVNHKKLLTDSDRDTAKNQLRPQDTPTLFDGFKATLTTDLKESDPTKRITNDSPQLQLESGEKVPQTTQENVPSEELEPSNIKQSTSINFLTDSFKSLLSTIDGLDIKKQNTAYEIEGLDSKMQHLKVRRDLMFNRVVDIEESQFDLESKLTLIRDRIEELKSMGIQPESTENSKTGNSSPILKSLDDSSTPLHSPIKPSLKRSESQYSEGVSETIDTSVQDDMSPQKNKQTDPLQLFFQPRNKKYRKTASTMQQYYPVGTKINSLDKCHDSSVSCIDFDVPFGILCTAGLDNHTVKVWDATKYKEVGHLEGHTASVTCMETDKDYNMLITGSKDATLKLWNIGTAALDYSNKDTDESDDTNILPSNCVHSFESHIDGVTAVSINSNTMVSGSQDRTIRIWDLHTGHCIETLDLNFSSITKTITDIQGSGFKPSGMLEGYSPHDLPITGGLQAYDVALATGTCDGIVRLWDLRSGDVVRTLTGHKDSITSLKFDTTNIITGSLDKSVKIWDLRMGALADSFTFESPVISVDFDAEKIVIANNETSLKVFDRTSRKHLYYGGDNQESLVESVRYQNGYAVEGRSDGTVNFWTV</sequence>
<dbReference type="InterPro" id="IPR050505">
    <property type="entry name" value="WDR55/POC1"/>
</dbReference>
<organism evidence="5 6">
    <name type="scientific">Maudiozyma humilis</name>
    <name type="common">Sour dough yeast</name>
    <name type="synonym">Kazachstania humilis</name>
    <dbReference type="NCBI Taxonomy" id="51915"/>
    <lineage>
        <taxon>Eukaryota</taxon>
        <taxon>Fungi</taxon>
        <taxon>Dikarya</taxon>
        <taxon>Ascomycota</taxon>
        <taxon>Saccharomycotina</taxon>
        <taxon>Saccharomycetes</taxon>
        <taxon>Saccharomycetales</taxon>
        <taxon>Saccharomycetaceae</taxon>
        <taxon>Maudiozyma</taxon>
    </lineage>
</organism>
<feature type="repeat" description="WD" evidence="3">
    <location>
        <begin position="428"/>
        <end position="469"/>
    </location>
</feature>
<evidence type="ECO:0000313" key="6">
    <source>
        <dbReference type="Proteomes" id="UP001377567"/>
    </source>
</evidence>
<dbReference type="InterPro" id="IPR020472">
    <property type="entry name" value="WD40_PAC1"/>
</dbReference>
<dbReference type="Pfam" id="PF00400">
    <property type="entry name" value="WD40"/>
    <property type="match status" value="4"/>
</dbReference>
<dbReference type="SUPFAM" id="SSF50978">
    <property type="entry name" value="WD40 repeat-like"/>
    <property type="match status" value="1"/>
</dbReference>
<dbReference type="InterPro" id="IPR001680">
    <property type="entry name" value="WD40_rpt"/>
</dbReference>
<proteinExistence type="predicted"/>
<evidence type="ECO:0000256" key="2">
    <source>
        <dbReference type="ARBA" id="ARBA00022737"/>
    </source>
</evidence>
<accession>A0AAV5RSU5</accession>
<feature type="repeat" description="WD" evidence="3">
    <location>
        <begin position="490"/>
        <end position="529"/>
    </location>
</feature>
<gene>
    <name evidence="5" type="ORF">DAKH74_008770</name>
</gene>
<feature type="compositionally biased region" description="Polar residues" evidence="4">
    <location>
        <begin position="286"/>
        <end position="311"/>
    </location>
</feature>
<feature type="repeat" description="WD" evidence="3">
    <location>
        <begin position="599"/>
        <end position="638"/>
    </location>
</feature>
<dbReference type="SMART" id="SM00320">
    <property type="entry name" value="WD40"/>
    <property type="match status" value="6"/>
</dbReference>
<keyword evidence="1 3" id="KW-0853">WD repeat</keyword>
<protein>
    <submittedName>
        <fullName evidence="5">Mdv1 protein</fullName>
    </submittedName>
</protein>
<reference evidence="5 6" key="1">
    <citation type="journal article" date="2023" name="Elife">
        <title>Identification of key yeast species and microbe-microbe interactions impacting larval growth of Drosophila in the wild.</title>
        <authorList>
            <person name="Mure A."/>
            <person name="Sugiura Y."/>
            <person name="Maeda R."/>
            <person name="Honda K."/>
            <person name="Sakurai N."/>
            <person name="Takahashi Y."/>
            <person name="Watada M."/>
            <person name="Katoh T."/>
            <person name="Gotoh A."/>
            <person name="Gotoh Y."/>
            <person name="Taniguchi I."/>
            <person name="Nakamura K."/>
            <person name="Hayashi T."/>
            <person name="Katayama T."/>
            <person name="Uemura T."/>
            <person name="Hattori Y."/>
        </authorList>
    </citation>
    <scope>NUCLEOTIDE SEQUENCE [LARGE SCALE GENOMIC DNA]</scope>
    <source>
        <strain evidence="5 6">KH-74</strain>
    </source>
</reference>
<evidence type="ECO:0000256" key="3">
    <source>
        <dbReference type="PROSITE-ProRule" id="PRU00221"/>
    </source>
</evidence>
<comment type="caution">
    <text evidence="5">The sequence shown here is derived from an EMBL/GenBank/DDBJ whole genome shotgun (WGS) entry which is preliminary data.</text>
</comment>
<dbReference type="PANTHER" id="PTHR44019:SF8">
    <property type="entry name" value="POC1 CENTRIOLAR PROTEIN HOMOLOG"/>
    <property type="match status" value="1"/>
</dbReference>
<keyword evidence="2" id="KW-0677">Repeat</keyword>
<feature type="compositionally biased region" description="Polar residues" evidence="4">
    <location>
        <begin position="324"/>
        <end position="352"/>
    </location>
</feature>
<dbReference type="Gene3D" id="6.10.280.220">
    <property type="match status" value="1"/>
</dbReference>
<dbReference type="PROSITE" id="PS50294">
    <property type="entry name" value="WD_REPEATS_REGION"/>
    <property type="match status" value="3"/>
</dbReference>
<dbReference type="PROSITE" id="PS00678">
    <property type="entry name" value="WD_REPEATS_1"/>
    <property type="match status" value="3"/>
</dbReference>
<feature type="repeat" description="WD" evidence="3">
    <location>
        <begin position="576"/>
        <end position="598"/>
    </location>
</feature>
<dbReference type="InterPro" id="IPR015943">
    <property type="entry name" value="WD40/YVTN_repeat-like_dom_sf"/>
</dbReference>
<dbReference type="InterPro" id="IPR019775">
    <property type="entry name" value="WD40_repeat_CS"/>
</dbReference>
<evidence type="ECO:0000256" key="4">
    <source>
        <dbReference type="SAM" id="MobiDB-lite"/>
    </source>
</evidence>
<feature type="region of interest" description="Disordered" evidence="4">
    <location>
        <begin position="282"/>
        <end position="356"/>
    </location>
</feature>
<dbReference type="PANTHER" id="PTHR44019">
    <property type="entry name" value="WD REPEAT-CONTAINING PROTEIN 55"/>
    <property type="match status" value="1"/>
</dbReference>
<dbReference type="AlphaFoldDB" id="A0AAV5RSU5"/>
<dbReference type="CDD" id="cd00200">
    <property type="entry name" value="WD40"/>
    <property type="match status" value="1"/>
</dbReference>
<dbReference type="EMBL" id="BTGD01000001">
    <property type="protein sequence ID" value="GMM54261.1"/>
    <property type="molecule type" value="Genomic_DNA"/>
</dbReference>
<evidence type="ECO:0000313" key="5">
    <source>
        <dbReference type="EMBL" id="GMM54261.1"/>
    </source>
</evidence>
<dbReference type="Proteomes" id="UP001377567">
    <property type="component" value="Unassembled WGS sequence"/>
</dbReference>
<feature type="region of interest" description="Disordered" evidence="4">
    <location>
        <begin position="158"/>
        <end position="191"/>
    </location>
</feature>
<dbReference type="InterPro" id="IPR036322">
    <property type="entry name" value="WD40_repeat_dom_sf"/>
</dbReference>
<evidence type="ECO:0000256" key="1">
    <source>
        <dbReference type="ARBA" id="ARBA00022574"/>
    </source>
</evidence>
<dbReference type="CDD" id="cd22881">
    <property type="entry name" value="Mdv1_N"/>
    <property type="match status" value="1"/>
</dbReference>